<keyword evidence="7 9" id="KW-0238">DNA-binding</keyword>
<evidence type="ECO:0000313" key="13">
    <source>
        <dbReference type="Proteomes" id="UP001221217"/>
    </source>
</evidence>
<dbReference type="InterPro" id="IPR036388">
    <property type="entry name" value="WH-like_DNA-bd_sf"/>
</dbReference>
<evidence type="ECO:0000259" key="10">
    <source>
        <dbReference type="Pfam" id="PF01316"/>
    </source>
</evidence>
<evidence type="ECO:0000256" key="8">
    <source>
        <dbReference type="ARBA" id="ARBA00023163"/>
    </source>
</evidence>
<dbReference type="Gene3D" id="3.30.1360.40">
    <property type="match status" value="1"/>
</dbReference>
<gene>
    <name evidence="9" type="primary">argR</name>
    <name evidence="12" type="ORF">PQJ61_15095</name>
</gene>
<sequence>MQRAERMEAVKRIIRENKISSQEQLLSELMKDGFDVTQATLSRDLKQLKVAKISDGHDGYMYSVPGYSAPRTESRVSSIYIDDLKRGFISISFSGNMGMIRTIVGHANSVAAAIDNLTIPGVLGTVAGDDTIFVLLNEGAKRNEIENFFRGIK</sequence>
<dbReference type="Gene3D" id="1.10.10.10">
    <property type="entry name" value="Winged helix-like DNA-binding domain superfamily/Winged helix DNA-binding domain"/>
    <property type="match status" value="1"/>
</dbReference>
<name>A0AAJ1IEY0_9SPIO</name>
<dbReference type="InterPro" id="IPR020899">
    <property type="entry name" value="Arg_repress_C"/>
</dbReference>
<comment type="function">
    <text evidence="9">Regulates arginine biosynthesis genes.</text>
</comment>
<keyword evidence="9" id="KW-0055">Arginine biosynthesis</keyword>
<keyword evidence="9" id="KW-0028">Amino-acid biosynthesis</keyword>
<dbReference type="GO" id="GO:0005737">
    <property type="term" value="C:cytoplasm"/>
    <property type="evidence" value="ECO:0007669"/>
    <property type="project" value="UniProtKB-SubCell"/>
</dbReference>
<feature type="domain" description="Arginine repressor DNA-binding" evidence="10">
    <location>
        <begin position="1"/>
        <end position="66"/>
    </location>
</feature>
<dbReference type="SUPFAM" id="SSF55252">
    <property type="entry name" value="C-terminal domain of arginine repressor"/>
    <property type="match status" value="1"/>
</dbReference>
<evidence type="ECO:0000256" key="2">
    <source>
        <dbReference type="ARBA" id="ARBA00005040"/>
    </source>
</evidence>
<dbReference type="InterPro" id="IPR020900">
    <property type="entry name" value="Arg_repress_DNA-bd"/>
</dbReference>
<dbReference type="GO" id="GO:0051259">
    <property type="term" value="P:protein complex oligomerization"/>
    <property type="evidence" value="ECO:0007669"/>
    <property type="project" value="InterPro"/>
</dbReference>
<evidence type="ECO:0000256" key="9">
    <source>
        <dbReference type="HAMAP-Rule" id="MF_00173"/>
    </source>
</evidence>
<evidence type="ECO:0000256" key="7">
    <source>
        <dbReference type="ARBA" id="ARBA00023125"/>
    </source>
</evidence>
<dbReference type="GO" id="GO:0006526">
    <property type="term" value="P:L-arginine biosynthetic process"/>
    <property type="evidence" value="ECO:0007669"/>
    <property type="project" value="UniProtKB-KW"/>
</dbReference>
<keyword evidence="8 9" id="KW-0804">Transcription</keyword>
<dbReference type="PANTHER" id="PTHR34471:SF1">
    <property type="entry name" value="ARGININE REPRESSOR"/>
    <property type="match status" value="1"/>
</dbReference>
<proteinExistence type="inferred from homology"/>
<evidence type="ECO:0000256" key="4">
    <source>
        <dbReference type="ARBA" id="ARBA00021148"/>
    </source>
</evidence>
<evidence type="ECO:0000259" key="11">
    <source>
        <dbReference type="Pfam" id="PF02863"/>
    </source>
</evidence>
<dbReference type="EMBL" id="JAQQAL010000040">
    <property type="protein sequence ID" value="MDC7228088.1"/>
    <property type="molecule type" value="Genomic_DNA"/>
</dbReference>
<dbReference type="InterPro" id="IPR036251">
    <property type="entry name" value="Arg_repress_C_sf"/>
</dbReference>
<protein>
    <recommendedName>
        <fullName evidence="4 9">Arginine repressor</fullName>
    </recommendedName>
</protein>
<accession>A0AAJ1IEY0</accession>
<comment type="similarity">
    <text evidence="3 9">Belongs to the ArgR family.</text>
</comment>
<dbReference type="GO" id="GO:0034618">
    <property type="term" value="F:arginine binding"/>
    <property type="evidence" value="ECO:0007669"/>
    <property type="project" value="InterPro"/>
</dbReference>
<dbReference type="InterPro" id="IPR036390">
    <property type="entry name" value="WH_DNA-bd_sf"/>
</dbReference>
<dbReference type="InterPro" id="IPR001669">
    <property type="entry name" value="Arg_repress"/>
</dbReference>
<evidence type="ECO:0000256" key="6">
    <source>
        <dbReference type="ARBA" id="ARBA00023015"/>
    </source>
</evidence>
<organism evidence="12 13">
    <name type="scientific">Candidatus Thalassospirochaeta sargassi</name>
    <dbReference type="NCBI Taxonomy" id="3119039"/>
    <lineage>
        <taxon>Bacteria</taxon>
        <taxon>Pseudomonadati</taxon>
        <taxon>Spirochaetota</taxon>
        <taxon>Spirochaetia</taxon>
        <taxon>Spirochaetales</taxon>
        <taxon>Spirochaetaceae</taxon>
        <taxon>Candidatus Thalassospirochaeta</taxon>
    </lineage>
</organism>
<evidence type="ECO:0000256" key="3">
    <source>
        <dbReference type="ARBA" id="ARBA00008316"/>
    </source>
</evidence>
<comment type="pathway">
    <text evidence="2 9">Amino-acid biosynthesis; L-arginine biosynthesis [regulation].</text>
</comment>
<dbReference type="GO" id="GO:0003700">
    <property type="term" value="F:DNA-binding transcription factor activity"/>
    <property type="evidence" value="ECO:0007669"/>
    <property type="project" value="UniProtKB-UniRule"/>
</dbReference>
<evidence type="ECO:0000256" key="5">
    <source>
        <dbReference type="ARBA" id="ARBA00022490"/>
    </source>
</evidence>
<dbReference type="GO" id="GO:1900079">
    <property type="term" value="P:regulation of arginine biosynthetic process"/>
    <property type="evidence" value="ECO:0007669"/>
    <property type="project" value="UniProtKB-UniRule"/>
</dbReference>
<dbReference type="HAMAP" id="MF_00173">
    <property type="entry name" value="Arg_repressor"/>
    <property type="match status" value="1"/>
</dbReference>
<dbReference type="Pfam" id="PF01316">
    <property type="entry name" value="Arg_repressor"/>
    <property type="match status" value="1"/>
</dbReference>
<keyword evidence="5 9" id="KW-0963">Cytoplasm</keyword>
<reference evidence="12 13" key="1">
    <citation type="submission" date="2022-12" db="EMBL/GenBank/DDBJ databases">
        <title>Metagenome assembled genome from gulf of manar.</title>
        <authorList>
            <person name="Kohli P."/>
            <person name="Pk S."/>
            <person name="Venkata Ramana C."/>
            <person name="Sasikala C."/>
        </authorList>
    </citation>
    <scope>NUCLEOTIDE SEQUENCE [LARGE SCALE GENOMIC DNA]</scope>
    <source>
        <strain evidence="12">JB008</strain>
    </source>
</reference>
<evidence type="ECO:0000256" key="1">
    <source>
        <dbReference type="ARBA" id="ARBA00004496"/>
    </source>
</evidence>
<dbReference type="PANTHER" id="PTHR34471">
    <property type="entry name" value="ARGININE REPRESSOR"/>
    <property type="match status" value="1"/>
</dbReference>
<dbReference type="SUPFAM" id="SSF46785">
    <property type="entry name" value="Winged helix' DNA-binding domain"/>
    <property type="match status" value="1"/>
</dbReference>
<keyword evidence="6 9" id="KW-0805">Transcription regulation</keyword>
<comment type="subcellular location">
    <subcellularLocation>
        <location evidence="1 9">Cytoplasm</location>
    </subcellularLocation>
</comment>
<evidence type="ECO:0000313" key="12">
    <source>
        <dbReference type="EMBL" id="MDC7228088.1"/>
    </source>
</evidence>
<dbReference type="PRINTS" id="PR01467">
    <property type="entry name" value="ARGREPRESSOR"/>
</dbReference>
<feature type="domain" description="Arginine repressor C-terminal" evidence="11">
    <location>
        <begin position="84"/>
        <end position="149"/>
    </location>
</feature>
<dbReference type="AlphaFoldDB" id="A0AAJ1IEY0"/>
<comment type="caution">
    <text evidence="12">The sequence shown here is derived from an EMBL/GenBank/DDBJ whole genome shotgun (WGS) entry which is preliminary data.</text>
</comment>
<keyword evidence="9" id="KW-0678">Repressor</keyword>
<dbReference type="Proteomes" id="UP001221217">
    <property type="component" value="Unassembled WGS sequence"/>
</dbReference>
<dbReference type="Pfam" id="PF02863">
    <property type="entry name" value="Arg_repressor_C"/>
    <property type="match status" value="1"/>
</dbReference>
<dbReference type="GO" id="GO:0003677">
    <property type="term" value="F:DNA binding"/>
    <property type="evidence" value="ECO:0007669"/>
    <property type="project" value="UniProtKB-KW"/>
</dbReference>